<evidence type="ECO:0000256" key="3">
    <source>
        <dbReference type="ARBA" id="ARBA00022475"/>
    </source>
</evidence>
<organism evidence="10">
    <name type="scientific">Caldilineaceae bacterium SB0664_bin_27</name>
    <dbReference type="NCBI Taxonomy" id="2605260"/>
    <lineage>
        <taxon>Bacteria</taxon>
        <taxon>Bacillati</taxon>
        <taxon>Chloroflexota</taxon>
        <taxon>Caldilineae</taxon>
        <taxon>Caldilineales</taxon>
        <taxon>Caldilineaceae</taxon>
    </lineage>
</organism>
<reference evidence="10" key="1">
    <citation type="submission" date="2019-09" db="EMBL/GenBank/DDBJ databases">
        <title>Characterisation of the sponge microbiome using genome-centric metagenomics.</title>
        <authorList>
            <person name="Engelberts J.P."/>
            <person name="Robbins S.J."/>
            <person name="De Goeij J.M."/>
            <person name="Aranda M."/>
            <person name="Bell S.C."/>
            <person name="Webster N.S."/>
        </authorList>
    </citation>
    <scope>NUCLEOTIDE SEQUENCE</scope>
    <source>
        <strain evidence="10">SB0664_bin_27</strain>
    </source>
</reference>
<comment type="similarity">
    <text evidence="8">Belongs to the TsuA/YedE (TC 9.B.102) family.</text>
</comment>
<keyword evidence="7 9" id="KW-0472">Membrane</keyword>
<dbReference type="PANTHER" id="PTHR30574:SF1">
    <property type="entry name" value="SULPHUR TRANSPORT DOMAIN-CONTAINING PROTEIN"/>
    <property type="match status" value="1"/>
</dbReference>
<keyword evidence="2" id="KW-0813">Transport</keyword>
<evidence type="ECO:0000256" key="9">
    <source>
        <dbReference type="SAM" id="Phobius"/>
    </source>
</evidence>
<evidence type="ECO:0000256" key="6">
    <source>
        <dbReference type="ARBA" id="ARBA00022989"/>
    </source>
</evidence>
<protein>
    <submittedName>
        <fullName evidence="10">YeeE/YedE family protein</fullName>
    </submittedName>
</protein>
<evidence type="ECO:0000256" key="8">
    <source>
        <dbReference type="ARBA" id="ARBA00035655"/>
    </source>
</evidence>
<feature type="transmembrane region" description="Helical" evidence="9">
    <location>
        <begin position="235"/>
        <end position="259"/>
    </location>
</feature>
<feature type="transmembrane region" description="Helical" evidence="9">
    <location>
        <begin position="298"/>
        <end position="318"/>
    </location>
</feature>
<keyword evidence="3" id="KW-1003">Cell membrane</keyword>
<feature type="transmembrane region" description="Helical" evidence="9">
    <location>
        <begin position="151"/>
        <end position="173"/>
    </location>
</feature>
<dbReference type="EMBL" id="VXRG01000182">
    <property type="protein sequence ID" value="MXY95921.1"/>
    <property type="molecule type" value="Genomic_DNA"/>
</dbReference>
<feature type="transmembrane region" description="Helical" evidence="9">
    <location>
        <begin position="271"/>
        <end position="292"/>
    </location>
</feature>
<dbReference type="AlphaFoldDB" id="A0A6B0YZL7"/>
<evidence type="ECO:0000256" key="1">
    <source>
        <dbReference type="ARBA" id="ARBA00004429"/>
    </source>
</evidence>
<feature type="transmembrane region" description="Helical" evidence="9">
    <location>
        <begin position="185"/>
        <end position="204"/>
    </location>
</feature>
<dbReference type="PANTHER" id="PTHR30574">
    <property type="entry name" value="INNER MEMBRANE PROTEIN YEDE"/>
    <property type="match status" value="1"/>
</dbReference>
<keyword evidence="6 9" id="KW-1133">Transmembrane helix</keyword>
<evidence type="ECO:0000256" key="7">
    <source>
        <dbReference type="ARBA" id="ARBA00023136"/>
    </source>
</evidence>
<dbReference type="InterPro" id="IPR007272">
    <property type="entry name" value="Sulf_transp_TsuA/YedE"/>
</dbReference>
<name>A0A6B0YZL7_9CHLR</name>
<evidence type="ECO:0000256" key="2">
    <source>
        <dbReference type="ARBA" id="ARBA00022448"/>
    </source>
</evidence>
<keyword evidence="5 9" id="KW-0812">Transmembrane</keyword>
<sequence>MTILLALAAGLALGYLLERGDFCFHSTLRGLIRRPPQLDLFRAYLLTLLIAIPLVQGMIALGWITPWVAPWAWQANLVGGLVFGAGMVIASTCVTGIFYKLGHGMLGTLVGLATWTIGDLLAWRGPLNTLRIALNENPVVTGGMATTLLNLLGSTLGIGLLLVLLAAAALFLWRSPRPQQGDYWTWLPVGVSVGLFTSLVWLLARAGGANYTFGTSRVPTTLYESLLGGGEMGNLWIPVALIALLPGSFIAARTAGTFWARGETSARYSQLAAGGLLMGVGAGISGGCNLGHSLVGVPLLSLGSMTTTLAMLLGVFLTDRAVGLLSHRQPQPDGTSTGAAAPG</sequence>
<feature type="transmembrane region" description="Helical" evidence="9">
    <location>
        <begin position="43"/>
        <end position="65"/>
    </location>
</feature>
<feature type="transmembrane region" description="Helical" evidence="9">
    <location>
        <begin position="77"/>
        <end position="99"/>
    </location>
</feature>
<gene>
    <name evidence="10" type="ORF">F4Y42_20980</name>
</gene>
<keyword evidence="4" id="KW-0997">Cell inner membrane</keyword>
<evidence type="ECO:0000256" key="4">
    <source>
        <dbReference type="ARBA" id="ARBA00022519"/>
    </source>
</evidence>
<dbReference type="GO" id="GO:0005886">
    <property type="term" value="C:plasma membrane"/>
    <property type="evidence" value="ECO:0007669"/>
    <property type="project" value="UniProtKB-SubCell"/>
</dbReference>
<evidence type="ECO:0000313" key="10">
    <source>
        <dbReference type="EMBL" id="MXY95921.1"/>
    </source>
</evidence>
<accession>A0A6B0YZL7</accession>
<comment type="subcellular location">
    <subcellularLocation>
        <location evidence="1">Cell inner membrane</location>
        <topology evidence="1">Multi-pass membrane protein</topology>
    </subcellularLocation>
</comment>
<dbReference type="Pfam" id="PF04143">
    <property type="entry name" value="Sulf_transp"/>
    <property type="match status" value="1"/>
</dbReference>
<proteinExistence type="inferred from homology"/>
<comment type="caution">
    <text evidence="10">The sequence shown here is derived from an EMBL/GenBank/DDBJ whole genome shotgun (WGS) entry which is preliminary data.</text>
</comment>
<evidence type="ECO:0000256" key="5">
    <source>
        <dbReference type="ARBA" id="ARBA00022692"/>
    </source>
</evidence>